<dbReference type="AlphaFoldDB" id="A0AAD5THU3"/>
<protein>
    <recommendedName>
        <fullName evidence="4">Sulfate transporter</fullName>
    </recommendedName>
</protein>
<feature type="transmembrane region" description="Helical" evidence="1">
    <location>
        <begin position="342"/>
        <end position="364"/>
    </location>
</feature>
<keyword evidence="1" id="KW-0812">Transmembrane</keyword>
<dbReference type="InterPro" id="IPR031563">
    <property type="entry name" value="MOT1/MOT2"/>
</dbReference>
<dbReference type="PANTHER" id="PTHR31970:SF9">
    <property type="entry name" value="MOLYBDATE TRANSPORTER 2"/>
    <property type="match status" value="1"/>
</dbReference>
<evidence type="ECO:0000313" key="3">
    <source>
        <dbReference type="Proteomes" id="UP001212152"/>
    </source>
</evidence>
<evidence type="ECO:0008006" key="4">
    <source>
        <dbReference type="Google" id="ProtNLM"/>
    </source>
</evidence>
<evidence type="ECO:0000256" key="1">
    <source>
        <dbReference type="SAM" id="Phobius"/>
    </source>
</evidence>
<dbReference type="Pfam" id="PF16983">
    <property type="entry name" value="MFS_MOT1"/>
    <property type="match status" value="2"/>
</dbReference>
<feature type="transmembrane region" description="Helical" evidence="1">
    <location>
        <begin position="113"/>
        <end position="135"/>
    </location>
</feature>
<dbReference type="Proteomes" id="UP001212152">
    <property type="component" value="Unassembled WGS sequence"/>
</dbReference>
<name>A0AAD5THU3_9FUNG</name>
<sequence>MSHSTLDVRPENADTELPVAVVHRADKSAIGSSSNTDPLAADAAAGSSFPATALDADDNTAKHTPAATGFRDSMRGNAAHLWATLTLSEISGSLGDLGTLLPVLISLAKTGQISLSASLIFGGLYNIITGFLYGIPMCVQPMKAIAAVALASKMPMEQIVTAGFSVSAIILVLGLTRTIRFVNVLIPLAVVRGIQFGTGLTLVSKGVSTIQQSDQWVFVNHSYLDNYFIAILAFLTVMVCYHAKRNPSALLIFIFGLCVAAAKIWGGIRVTGHPQVPHPGFSFPSVIHPTGADFRDGFLNAGLGQLPLTALNSVVAVCRLADDLFPTARRSTAQARASAASVTNVSITIGLMNIVGMWFGSMPFCHGSGGLAAQYRFGARTGTSMYVLGAIKLVLGLVFGSSLLALIQYIPYSILGVMLVAAGFEIMYVTRDLGDVTGVDRARGDAFAIMVITGCSTSFWANDGVGFCIGMVVAAVFWVARSREQGRSLADGVRDKMVELKEVGRELKQAVTPRTKKVDGPLVVQ</sequence>
<gene>
    <name evidence="2" type="ORF">HDU87_006433</name>
</gene>
<proteinExistence type="predicted"/>
<organism evidence="2 3">
    <name type="scientific">Geranomyces variabilis</name>
    <dbReference type="NCBI Taxonomy" id="109894"/>
    <lineage>
        <taxon>Eukaryota</taxon>
        <taxon>Fungi</taxon>
        <taxon>Fungi incertae sedis</taxon>
        <taxon>Chytridiomycota</taxon>
        <taxon>Chytridiomycota incertae sedis</taxon>
        <taxon>Chytridiomycetes</taxon>
        <taxon>Spizellomycetales</taxon>
        <taxon>Powellomycetaceae</taxon>
        <taxon>Geranomyces</taxon>
    </lineage>
</organism>
<feature type="transmembrane region" description="Helical" evidence="1">
    <location>
        <begin position="384"/>
        <end position="405"/>
    </location>
</feature>
<feature type="transmembrane region" description="Helical" evidence="1">
    <location>
        <begin position="248"/>
        <end position="268"/>
    </location>
</feature>
<feature type="transmembrane region" description="Helical" evidence="1">
    <location>
        <begin position="182"/>
        <end position="203"/>
    </location>
</feature>
<feature type="transmembrane region" description="Helical" evidence="1">
    <location>
        <begin position="412"/>
        <end position="430"/>
    </location>
</feature>
<feature type="transmembrane region" description="Helical" evidence="1">
    <location>
        <begin position="155"/>
        <end position="175"/>
    </location>
</feature>
<keyword evidence="3" id="KW-1185">Reference proteome</keyword>
<feature type="transmembrane region" description="Helical" evidence="1">
    <location>
        <begin position="459"/>
        <end position="480"/>
    </location>
</feature>
<dbReference type="EMBL" id="JADGJQ010000055">
    <property type="protein sequence ID" value="KAJ3175198.1"/>
    <property type="molecule type" value="Genomic_DNA"/>
</dbReference>
<evidence type="ECO:0000313" key="2">
    <source>
        <dbReference type="EMBL" id="KAJ3175198.1"/>
    </source>
</evidence>
<dbReference type="GO" id="GO:0015098">
    <property type="term" value="F:molybdate ion transmembrane transporter activity"/>
    <property type="evidence" value="ECO:0007669"/>
    <property type="project" value="InterPro"/>
</dbReference>
<feature type="transmembrane region" description="Helical" evidence="1">
    <location>
        <begin position="223"/>
        <end position="241"/>
    </location>
</feature>
<comment type="caution">
    <text evidence="2">The sequence shown here is derived from an EMBL/GenBank/DDBJ whole genome shotgun (WGS) entry which is preliminary data.</text>
</comment>
<keyword evidence="1" id="KW-1133">Transmembrane helix</keyword>
<dbReference type="PANTHER" id="PTHR31970">
    <property type="match status" value="1"/>
</dbReference>
<keyword evidence="1" id="KW-0472">Membrane</keyword>
<feature type="transmembrane region" description="Helical" evidence="1">
    <location>
        <begin position="303"/>
        <end position="321"/>
    </location>
</feature>
<accession>A0AAD5THU3</accession>
<reference evidence="2" key="1">
    <citation type="submission" date="2020-05" db="EMBL/GenBank/DDBJ databases">
        <title>Phylogenomic resolution of chytrid fungi.</title>
        <authorList>
            <person name="Stajich J.E."/>
            <person name="Amses K."/>
            <person name="Simmons R."/>
            <person name="Seto K."/>
            <person name="Myers J."/>
            <person name="Bonds A."/>
            <person name="Quandt C.A."/>
            <person name="Barry K."/>
            <person name="Liu P."/>
            <person name="Grigoriev I."/>
            <person name="Longcore J.E."/>
            <person name="James T.Y."/>
        </authorList>
    </citation>
    <scope>NUCLEOTIDE SEQUENCE</scope>
    <source>
        <strain evidence="2">JEL0379</strain>
    </source>
</reference>